<gene>
    <name evidence="2" type="ORF">GSTUAT00004485001</name>
</gene>
<name>A0A292PY07_9PEZI</name>
<evidence type="ECO:0000313" key="3">
    <source>
        <dbReference type="Proteomes" id="UP001412239"/>
    </source>
</evidence>
<dbReference type="EMBL" id="LN891022">
    <property type="protein sequence ID" value="CUS11383.1"/>
    <property type="molecule type" value="Genomic_DNA"/>
</dbReference>
<accession>A0A292PY07</accession>
<evidence type="ECO:0000259" key="1">
    <source>
        <dbReference type="Pfam" id="PF17215"/>
    </source>
</evidence>
<reference evidence="2" key="1">
    <citation type="submission" date="2015-10" db="EMBL/GenBank/DDBJ databases">
        <authorList>
            <person name="Regsiter A."/>
            <person name="william w."/>
        </authorList>
    </citation>
    <scope>NUCLEOTIDE SEQUENCE</scope>
    <source>
        <strain evidence="2">Montdore</strain>
    </source>
</reference>
<proteinExistence type="predicted"/>
<feature type="domain" description="Exosome complex exonuclease RRP44 S1" evidence="1">
    <location>
        <begin position="22"/>
        <end position="90"/>
    </location>
</feature>
<sequence length="107" mass="11958">MLEHALRLCGKVIEKKDQLMGTFTSGIGVEILIRVRDLVPVKPKFALNTKNHLLAVAGSAGNRSVGSFDHVVVKVMDDVEERIGERNIKMMLVSVNGPELERMKRLY</sequence>
<keyword evidence="3" id="KW-1185">Reference proteome</keyword>
<protein>
    <recommendedName>
        <fullName evidence="1">Exosome complex exonuclease RRP44 S1 domain-containing protein</fullName>
    </recommendedName>
</protein>
<dbReference type="Proteomes" id="UP001412239">
    <property type="component" value="Unassembled WGS sequence"/>
</dbReference>
<organism evidence="2 3">
    <name type="scientific">Tuber aestivum</name>
    <name type="common">summer truffle</name>
    <dbReference type="NCBI Taxonomy" id="59557"/>
    <lineage>
        <taxon>Eukaryota</taxon>
        <taxon>Fungi</taxon>
        <taxon>Dikarya</taxon>
        <taxon>Ascomycota</taxon>
        <taxon>Pezizomycotina</taxon>
        <taxon>Pezizomycetes</taxon>
        <taxon>Pezizales</taxon>
        <taxon>Tuberaceae</taxon>
        <taxon>Tuber</taxon>
    </lineage>
</organism>
<dbReference type="InterPro" id="IPR033770">
    <property type="entry name" value="RRP44_S1"/>
</dbReference>
<dbReference type="AlphaFoldDB" id="A0A292PY07"/>
<dbReference type="Pfam" id="PF17215">
    <property type="entry name" value="Rrp44_S1"/>
    <property type="match status" value="1"/>
</dbReference>
<evidence type="ECO:0000313" key="2">
    <source>
        <dbReference type="EMBL" id="CUS11383.1"/>
    </source>
</evidence>